<comment type="caution">
    <text evidence="1">The sequence shown here is derived from an EMBL/GenBank/DDBJ whole genome shotgun (WGS) entry which is preliminary data.</text>
</comment>
<organism evidence="1 2">
    <name type="scientific">Enterocloster clostridioformis</name>
    <dbReference type="NCBI Taxonomy" id="1531"/>
    <lineage>
        <taxon>Bacteria</taxon>
        <taxon>Bacillati</taxon>
        <taxon>Bacillota</taxon>
        <taxon>Clostridia</taxon>
        <taxon>Lachnospirales</taxon>
        <taxon>Lachnospiraceae</taxon>
        <taxon>Enterocloster</taxon>
    </lineage>
</organism>
<evidence type="ECO:0000313" key="1">
    <source>
        <dbReference type="EMBL" id="GEA35044.1"/>
    </source>
</evidence>
<name>A0A829W516_9FIRM</name>
<gene>
    <name evidence="1" type="ORF">Ccl03g_07570</name>
</gene>
<dbReference type="Proteomes" id="UP000315200">
    <property type="component" value="Unassembled WGS sequence"/>
</dbReference>
<dbReference type="EMBL" id="BJLB01000001">
    <property type="protein sequence ID" value="GEA35044.1"/>
    <property type="molecule type" value="Genomic_DNA"/>
</dbReference>
<dbReference type="AlphaFoldDB" id="A0A829W516"/>
<accession>A0A829W516</accession>
<evidence type="ECO:0000313" key="2">
    <source>
        <dbReference type="Proteomes" id="UP000315200"/>
    </source>
</evidence>
<reference evidence="1 2" key="1">
    <citation type="submission" date="2019-06" db="EMBL/GenBank/DDBJ databases">
        <title>Draft genome sequence of [Clostridium] clostridioforme NBRC 113352.</title>
        <authorList>
            <person name="Miura T."/>
            <person name="Furukawa M."/>
            <person name="Shimamura M."/>
            <person name="Ohyama Y."/>
            <person name="Yamazoe A."/>
            <person name="Kawasaki H."/>
        </authorList>
    </citation>
    <scope>NUCLEOTIDE SEQUENCE [LARGE SCALE GENOMIC DNA]</scope>
    <source>
        <strain evidence="1 2">NBRC 113352</strain>
    </source>
</reference>
<sequence>MDFLRHAYCIYRLKQWAQQNRDLMVLIPMMRTYLWHQTFHETAYYLRWTADVFPDIRVKLEKCYQDIIPEMEGTARETD</sequence>
<protein>
    <submittedName>
        <fullName evidence="1">Uncharacterized protein</fullName>
    </submittedName>
</protein>
<proteinExistence type="predicted"/>